<evidence type="ECO:0000313" key="3">
    <source>
        <dbReference type="Proteomes" id="UP000636709"/>
    </source>
</evidence>
<gene>
    <name evidence="2" type="ORF">HU200_059183</name>
</gene>
<dbReference type="Proteomes" id="UP000636709">
    <property type="component" value="Unassembled WGS sequence"/>
</dbReference>
<reference evidence="2" key="1">
    <citation type="submission" date="2020-07" db="EMBL/GenBank/DDBJ databases">
        <title>Genome sequence and genetic diversity analysis of an under-domesticated orphan crop, white fonio (Digitaria exilis).</title>
        <authorList>
            <person name="Bennetzen J.L."/>
            <person name="Chen S."/>
            <person name="Ma X."/>
            <person name="Wang X."/>
            <person name="Yssel A.E.J."/>
            <person name="Chaluvadi S.R."/>
            <person name="Johnson M."/>
            <person name="Gangashetty P."/>
            <person name="Hamidou F."/>
            <person name="Sanogo M.D."/>
            <person name="Zwaenepoel A."/>
            <person name="Wallace J."/>
            <person name="Van De Peer Y."/>
            <person name="Van Deynze A."/>
        </authorList>
    </citation>
    <scope>NUCLEOTIDE SEQUENCE</scope>
    <source>
        <tissue evidence="2">Leaves</tissue>
    </source>
</reference>
<sequence length="27" mass="2964">MGQTVLVEGERHHGKEISTSPPRDMGD</sequence>
<feature type="region of interest" description="Disordered" evidence="1">
    <location>
        <begin position="1"/>
        <end position="27"/>
    </location>
</feature>
<protein>
    <submittedName>
        <fullName evidence="2">Uncharacterized protein</fullName>
    </submittedName>
</protein>
<keyword evidence="3" id="KW-1185">Reference proteome</keyword>
<organism evidence="2 3">
    <name type="scientific">Digitaria exilis</name>
    <dbReference type="NCBI Taxonomy" id="1010633"/>
    <lineage>
        <taxon>Eukaryota</taxon>
        <taxon>Viridiplantae</taxon>
        <taxon>Streptophyta</taxon>
        <taxon>Embryophyta</taxon>
        <taxon>Tracheophyta</taxon>
        <taxon>Spermatophyta</taxon>
        <taxon>Magnoliopsida</taxon>
        <taxon>Liliopsida</taxon>
        <taxon>Poales</taxon>
        <taxon>Poaceae</taxon>
        <taxon>PACMAD clade</taxon>
        <taxon>Panicoideae</taxon>
        <taxon>Panicodae</taxon>
        <taxon>Paniceae</taxon>
        <taxon>Anthephorinae</taxon>
        <taxon>Digitaria</taxon>
    </lineage>
</organism>
<evidence type="ECO:0000256" key="1">
    <source>
        <dbReference type="SAM" id="MobiDB-lite"/>
    </source>
</evidence>
<comment type="caution">
    <text evidence="2">The sequence shown here is derived from an EMBL/GenBank/DDBJ whole genome shotgun (WGS) entry which is preliminary data.</text>
</comment>
<dbReference type="AlphaFoldDB" id="A0A835E2Y8"/>
<accession>A0A835E2Y8</accession>
<proteinExistence type="predicted"/>
<dbReference type="EMBL" id="JACEFO010002479">
    <property type="protein sequence ID" value="KAF8658707.1"/>
    <property type="molecule type" value="Genomic_DNA"/>
</dbReference>
<evidence type="ECO:0000313" key="2">
    <source>
        <dbReference type="EMBL" id="KAF8658707.1"/>
    </source>
</evidence>
<name>A0A835E2Y8_9POAL</name>